<name>A0AAV7J626_COTGL</name>
<keyword evidence="4" id="KW-1185">Reference proteome</keyword>
<dbReference type="GO" id="GO:0043248">
    <property type="term" value="P:proteasome assembly"/>
    <property type="evidence" value="ECO:0007669"/>
    <property type="project" value="UniProtKB-UniRule"/>
</dbReference>
<proteinExistence type="inferred from homology"/>
<keyword evidence="2" id="KW-0539">Nucleus</keyword>
<comment type="caution">
    <text evidence="3">The sequence shown here is derived from an EMBL/GenBank/DDBJ whole genome shotgun (WGS) entry which is preliminary data.</text>
</comment>
<evidence type="ECO:0000256" key="1">
    <source>
        <dbReference type="ARBA" id="ARBA00034491"/>
    </source>
</evidence>
<keyword evidence="2" id="KW-0647">Proteasome</keyword>
<dbReference type="GO" id="GO:0006406">
    <property type="term" value="P:mRNA export from nucleus"/>
    <property type="evidence" value="ECO:0007669"/>
    <property type="project" value="UniProtKB-UniRule"/>
</dbReference>
<evidence type="ECO:0000313" key="4">
    <source>
        <dbReference type="Proteomes" id="UP000826195"/>
    </source>
</evidence>
<comment type="similarity">
    <text evidence="1 2">Belongs to the DSS1/SEM1 family.</text>
</comment>
<accession>A0AAV7J626</accession>
<evidence type="ECO:0000256" key="2">
    <source>
        <dbReference type="RuleBase" id="RU369057"/>
    </source>
</evidence>
<protein>
    <recommendedName>
        <fullName evidence="2">26S proteasome complex subunit SEM1</fullName>
    </recommendedName>
</protein>
<dbReference type="GO" id="GO:0000724">
    <property type="term" value="P:double-strand break repair via homologous recombination"/>
    <property type="evidence" value="ECO:0007669"/>
    <property type="project" value="TreeGrafter"/>
</dbReference>
<reference evidence="3 4" key="1">
    <citation type="journal article" date="2021" name="J. Hered.">
        <title>A chromosome-level genome assembly of the parasitoid wasp, Cotesia glomerata (Hymenoptera: Braconidae).</title>
        <authorList>
            <person name="Pinto B.J."/>
            <person name="Weis J.J."/>
            <person name="Gamble T."/>
            <person name="Ode P.J."/>
            <person name="Paul R."/>
            <person name="Zaspel J.M."/>
        </authorList>
    </citation>
    <scope>NUCLEOTIDE SEQUENCE [LARGE SCALE GENOMIC DNA]</scope>
    <source>
        <strain evidence="3">CgM1</strain>
    </source>
</reference>
<sequence length="77" mass="9221">MTDNKEDKTKVDLGLLEEDDEFEEFPAEDWTAKDEDNEDISVWEDNWDDDDIEDDFNHQLRAQLEKQKNQIDNNSKD</sequence>
<organism evidence="3 4">
    <name type="scientific">Cotesia glomerata</name>
    <name type="common">Lepidopteran parasitic wasp</name>
    <name type="synonym">Apanteles glomeratus</name>
    <dbReference type="NCBI Taxonomy" id="32391"/>
    <lineage>
        <taxon>Eukaryota</taxon>
        <taxon>Metazoa</taxon>
        <taxon>Ecdysozoa</taxon>
        <taxon>Arthropoda</taxon>
        <taxon>Hexapoda</taxon>
        <taxon>Insecta</taxon>
        <taxon>Pterygota</taxon>
        <taxon>Neoptera</taxon>
        <taxon>Endopterygota</taxon>
        <taxon>Hymenoptera</taxon>
        <taxon>Apocrita</taxon>
        <taxon>Ichneumonoidea</taxon>
        <taxon>Braconidae</taxon>
        <taxon>Microgastrinae</taxon>
        <taxon>Cotesia</taxon>
    </lineage>
</organism>
<dbReference type="InterPro" id="IPR007834">
    <property type="entry name" value="DSS1_SEM1"/>
</dbReference>
<dbReference type="PANTHER" id="PTHR16771">
    <property type="entry name" value="26 PROTEASOME COMPLEX SUBUNIT DSS1"/>
    <property type="match status" value="1"/>
</dbReference>
<dbReference type="GO" id="GO:0005634">
    <property type="term" value="C:nucleus"/>
    <property type="evidence" value="ECO:0007669"/>
    <property type="project" value="UniProtKB-SubCell"/>
</dbReference>
<dbReference type="EMBL" id="JAHXZJ010000001">
    <property type="protein sequence ID" value="KAH0568215.1"/>
    <property type="molecule type" value="Genomic_DNA"/>
</dbReference>
<dbReference type="SMART" id="SM01385">
    <property type="entry name" value="DSS1_SEM1"/>
    <property type="match status" value="1"/>
</dbReference>
<dbReference type="PANTHER" id="PTHR16771:SF0">
    <property type="entry name" value="26S PROTEASOME COMPLEX SUBUNIT SEM1"/>
    <property type="match status" value="1"/>
</dbReference>
<gene>
    <name evidence="3" type="ORF">KQX54_019622</name>
</gene>
<comment type="subcellular location">
    <subcellularLocation>
        <location evidence="2">Nucleus</location>
    </subcellularLocation>
</comment>
<comment type="function">
    <text evidence="2">Component of the 26S proteasome, a multiprotein complex involved in the ATP-dependent degradation of ubiquitinated proteins.</text>
</comment>
<dbReference type="Proteomes" id="UP000826195">
    <property type="component" value="Unassembled WGS sequence"/>
</dbReference>
<dbReference type="Pfam" id="PF05160">
    <property type="entry name" value="DSS1_SEM1"/>
    <property type="match status" value="1"/>
</dbReference>
<evidence type="ECO:0000313" key="3">
    <source>
        <dbReference type="EMBL" id="KAH0568215.1"/>
    </source>
</evidence>
<dbReference type="AlphaFoldDB" id="A0AAV7J626"/>
<dbReference type="GO" id="GO:0008541">
    <property type="term" value="C:proteasome regulatory particle, lid subcomplex"/>
    <property type="evidence" value="ECO:0007669"/>
    <property type="project" value="UniProtKB-UniRule"/>
</dbReference>